<dbReference type="Gene3D" id="1.10.10.690">
    <property type="entry name" value="YidB-like"/>
    <property type="match status" value="1"/>
</dbReference>
<protein>
    <submittedName>
        <fullName evidence="1">Ribosomal protein P2</fullName>
    </submittedName>
</protein>
<name>A0A0C1GRF9_9NEIS</name>
<proteinExistence type="predicted"/>
<dbReference type="GO" id="GO:0005840">
    <property type="term" value="C:ribosome"/>
    <property type="evidence" value="ECO:0007669"/>
    <property type="project" value="UniProtKB-KW"/>
</dbReference>
<gene>
    <name evidence="1" type="ORF">MCC93_10370</name>
</gene>
<dbReference type="Pfam" id="PF20159">
    <property type="entry name" value="YidB"/>
    <property type="match status" value="1"/>
</dbReference>
<evidence type="ECO:0000313" key="2">
    <source>
        <dbReference type="Proteomes" id="UP000031390"/>
    </source>
</evidence>
<reference evidence="1 2" key="1">
    <citation type="submission" date="2014-12" db="EMBL/GenBank/DDBJ databases">
        <title>Genome sequence of Morococcus cerebrosus.</title>
        <authorList>
            <person name="Shin S.-K."/>
            <person name="Yi H."/>
        </authorList>
    </citation>
    <scope>NUCLEOTIDE SEQUENCE [LARGE SCALE GENOMIC DNA]</scope>
    <source>
        <strain evidence="1 2">CIP 81.93</strain>
    </source>
</reference>
<comment type="caution">
    <text evidence="1">The sequence shown here is derived from an EMBL/GenBank/DDBJ whole genome shotgun (WGS) entry which is preliminary data.</text>
</comment>
<dbReference type="InterPro" id="IPR027405">
    <property type="entry name" value="YidB-like"/>
</dbReference>
<organism evidence="1 2">
    <name type="scientific">Morococcus cerebrosus</name>
    <dbReference type="NCBI Taxonomy" id="1056807"/>
    <lineage>
        <taxon>Bacteria</taxon>
        <taxon>Pseudomonadati</taxon>
        <taxon>Pseudomonadota</taxon>
        <taxon>Betaproteobacteria</taxon>
        <taxon>Neisseriales</taxon>
        <taxon>Neisseriaceae</taxon>
        <taxon>Morococcus</taxon>
    </lineage>
</organism>
<keyword evidence="1" id="KW-0689">Ribosomal protein</keyword>
<dbReference type="SUPFAM" id="SSF140804">
    <property type="entry name" value="YidB-like"/>
    <property type="match status" value="1"/>
</dbReference>
<dbReference type="PATRIC" id="fig|1056807.3.peg.1000"/>
<dbReference type="Proteomes" id="UP000031390">
    <property type="component" value="Unassembled WGS sequence"/>
</dbReference>
<dbReference type="EMBL" id="JUFZ01000040">
    <property type="protein sequence ID" value="KIC08910.1"/>
    <property type="molecule type" value="Genomic_DNA"/>
</dbReference>
<evidence type="ECO:0000313" key="1">
    <source>
        <dbReference type="EMBL" id="KIC08910.1"/>
    </source>
</evidence>
<accession>A0A0C1GRF9</accession>
<sequence>MDSDFKCNTGFQTTFFVFASILPKPGLIELNRELNDGILLHSAFYTSHKGNIMALMDSLLNAAAQALGGKDGSGAQNSLTDMAMDLVRQQGGVGSLINQLQQGGLGDVLNSWVSNQQDNAPISGSDLQNALGSDTISQVAKKFGIDANQAGDLLAQVLPNLVDKATPNGSAQEADGFGLDDIASAILKNFTK</sequence>
<keyword evidence="1" id="KW-0687">Ribonucleoprotein</keyword>
<dbReference type="AlphaFoldDB" id="A0A0C1GRF9"/>
<dbReference type="InterPro" id="IPR045372">
    <property type="entry name" value="YidB"/>
</dbReference>